<proteinExistence type="predicted"/>
<organism evidence="1 2">
    <name type="scientific">Phytophthora megakarya</name>
    <dbReference type="NCBI Taxonomy" id="4795"/>
    <lineage>
        <taxon>Eukaryota</taxon>
        <taxon>Sar</taxon>
        <taxon>Stramenopiles</taxon>
        <taxon>Oomycota</taxon>
        <taxon>Peronosporomycetes</taxon>
        <taxon>Peronosporales</taxon>
        <taxon>Peronosporaceae</taxon>
        <taxon>Phytophthora</taxon>
    </lineage>
</organism>
<dbReference type="AlphaFoldDB" id="A0A225WS45"/>
<accession>A0A225WS45</accession>
<sequence>MSARIAESCYEYVSTNAYAYNFVVPRGLVIQLTAVTENKMQKRQATKYFKTEQDAGHYQ</sequence>
<dbReference type="EMBL" id="NBNE01000326">
    <property type="protein sequence ID" value="OWZ20412.1"/>
    <property type="molecule type" value="Genomic_DNA"/>
</dbReference>
<evidence type="ECO:0000313" key="1">
    <source>
        <dbReference type="EMBL" id="OWZ20412.1"/>
    </source>
</evidence>
<gene>
    <name evidence="1" type="ORF">PHMEG_0005168</name>
</gene>
<dbReference type="Proteomes" id="UP000198211">
    <property type="component" value="Unassembled WGS sequence"/>
</dbReference>
<keyword evidence="2" id="KW-1185">Reference proteome</keyword>
<comment type="caution">
    <text evidence="1">The sequence shown here is derived from an EMBL/GenBank/DDBJ whole genome shotgun (WGS) entry which is preliminary data.</text>
</comment>
<evidence type="ECO:0000313" key="2">
    <source>
        <dbReference type="Proteomes" id="UP000198211"/>
    </source>
</evidence>
<protein>
    <submittedName>
        <fullName evidence="1">Uncharacterized protein</fullName>
    </submittedName>
</protein>
<name>A0A225WS45_9STRA</name>
<reference evidence="2" key="1">
    <citation type="submission" date="2017-03" db="EMBL/GenBank/DDBJ databases">
        <title>Phytopthora megakarya and P. palmivora, two closely related causual agents of cacao black pod achieved similar genome size and gene model numbers by different mechanisms.</title>
        <authorList>
            <person name="Ali S."/>
            <person name="Shao J."/>
            <person name="Larry D.J."/>
            <person name="Kronmiller B."/>
            <person name="Shen D."/>
            <person name="Strem M.D."/>
            <person name="Melnick R.L."/>
            <person name="Guiltinan M.J."/>
            <person name="Tyler B.M."/>
            <person name="Meinhardt L.W."/>
            <person name="Bailey B.A."/>
        </authorList>
    </citation>
    <scope>NUCLEOTIDE SEQUENCE [LARGE SCALE GENOMIC DNA]</scope>
    <source>
        <strain evidence="2">zdho120</strain>
    </source>
</reference>